<proteinExistence type="predicted"/>
<dbReference type="EMBL" id="AMEZ01000059">
    <property type="protein sequence ID" value="EKY26176.1"/>
    <property type="molecule type" value="Genomic_DNA"/>
</dbReference>
<dbReference type="STRING" id="545697.HMPREF0216_02215"/>
<dbReference type="eggNOG" id="COG3064">
    <property type="taxonomic scope" value="Bacteria"/>
</dbReference>
<dbReference type="HOGENOM" id="CLU_1110246_0_0_9"/>
<organism evidence="3 4">
    <name type="scientific">Clostridium celatum DSM 1785</name>
    <dbReference type="NCBI Taxonomy" id="545697"/>
    <lineage>
        <taxon>Bacteria</taxon>
        <taxon>Bacillati</taxon>
        <taxon>Bacillota</taxon>
        <taxon>Clostridia</taxon>
        <taxon>Eubacteriales</taxon>
        <taxon>Clostridiaceae</taxon>
        <taxon>Clostridium</taxon>
    </lineage>
</organism>
<accession>L1QDZ7</accession>
<protein>
    <recommendedName>
        <fullName evidence="2">Putative host cell surface-exposed lipoprotein Ltp-like HTH region domain-containing protein</fullName>
    </recommendedName>
</protein>
<evidence type="ECO:0000259" key="2">
    <source>
        <dbReference type="Pfam" id="PF07553"/>
    </source>
</evidence>
<sequence>MNGGLFMKKLFVSLLVLSVVGFVGCGESVTESVEYQELESKYSELETEYEELETEYGELKKQDVEDDKTIKNLQSQVDKAKDYLDLDQEEKKLVDEKIVEVNKATEERIAKEKAEKEAAEKAKKEEEEIAKKEAEEKAAAEKKAEEERKAQEEQAKKEQEEKEKQEKANLIEKTNAIATAKNYLSFTSFSRSGLIHQLEYEGYSTEAATYAVDNIDVDWNQQCAKTAKNYMDYMAFSRDGLYQQLQYEGFTDEQIQYGLSSVGY</sequence>
<keyword evidence="4" id="KW-1185">Reference proteome</keyword>
<dbReference type="InterPro" id="IPR036388">
    <property type="entry name" value="WH-like_DNA-bd_sf"/>
</dbReference>
<dbReference type="Pfam" id="PF07553">
    <property type="entry name" value="Lipoprotein_Ltp"/>
    <property type="match status" value="2"/>
</dbReference>
<evidence type="ECO:0000313" key="4">
    <source>
        <dbReference type="Proteomes" id="UP000010420"/>
    </source>
</evidence>
<dbReference type="Proteomes" id="UP000010420">
    <property type="component" value="Unassembled WGS sequence"/>
</dbReference>
<comment type="caution">
    <text evidence="3">The sequence shown here is derived from an EMBL/GenBank/DDBJ whole genome shotgun (WGS) entry which is preliminary data.</text>
</comment>
<gene>
    <name evidence="3" type="ORF">HMPREF0216_02215</name>
</gene>
<name>L1QDZ7_9CLOT</name>
<reference evidence="3 4" key="1">
    <citation type="submission" date="2012-05" db="EMBL/GenBank/DDBJ databases">
        <authorList>
            <person name="Weinstock G."/>
            <person name="Sodergren E."/>
            <person name="Lobos E.A."/>
            <person name="Fulton L."/>
            <person name="Fulton R."/>
            <person name="Courtney L."/>
            <person name="Fronick C."/>
            <person name="O'Laughlin M."/>
            <person name="Godfrey J."/>
            <person name="Wilson R.M."/>
            <person name="Miner T."/>
            <person name="Farmer C."/>
            <person name="Delehaunty K."/>
            <person name="Cordes M."/>
            <person name="Minx P."/>
            <person name="Tomlinson C."/>
            <person name="Chen J."/>
            <person name="Wollam A."/>
            <person name="Pepin K.H."/>
            <person name="Bhonagiri V."/>
            <person name="Zhang X."/>
            <person name="Suruliraj S."/>
            <person name="Warren W."/>
            <person name="Mitreva M."/>
            <person name="Mardis E.R."/>
            <person name="Wilson R.K."/>
        </authorList>
    </citation>
    <scope>NUCLEOTIDE SEQUENCE [LARGE SCALE GENOMIC DNA]</scope>
    <source>
        <strain evidence="3 4">DSM 1785</strain>
    </source>
</reference>
<evidence type="ECO:0000256" key="1">
    <source>
        <dbReference type="SAM" id="MobiDB-lite"/>
    </source>
</evidence>
<dbReference type="PATRIC" id="fig|545697.3.peg.2177"/>
<feature type="domain" description="Putative host cell surface-exposed lipoprotein Ltp-like HTH region" evidence="2">
    <location>
        <begin position="218"/>
        <end position="260"/>
    </location>
</feature>
<evidence type="ECO:0000313" key="3">
    <source>
        <dbReference type="EMBL" id="EKY26176.1"/>
    </source>
</evidence>
<dbReference type="Gene3D" id="1.10.10.10">
    <property type="entry name" value="Winged helix-like DNA-binding domain superfamily/Winged helix DNA-binding domain"/>
    <property type="match status" value="2"/>
</dbReference>
<dbReference type="AlphaFoldDB" id="L1QDZ7"/>
<feature type="domain" description="Putative host cell surface-exposed lipoprotein Ltp-like HTH region" evidence="2">
    <location>
        <begin position="172"/>
        <end position="215"/>
    </location>
</feature>
<feature type="region of interest" description="Disordered" evidence="1">
    <location>
        <begin position="120"/>
        <end position="167"/>
    </location>
</feature>
<dbReference type="InterPro" id="IPR011434">
    <property type="entry name" value="Ltp-like_HTH"/>
</dbReference>